<name>A0A182IKE8_ANOAO</name>
<sequence length="137" mass="16092">MQVHLIKCEKQHPKAAVKKCLFNFTHHIRNEDYSEHLRSCPDRRLVDSYSAKTPADVQEQQAAARQSQPTDPYVDEKAMAAAWGEENWDDMDEKPYKPADYCLKNDVIRSARNLTKSEKREFYESESIRRAELKKNF</sequence>
<evidence type="ECO:0000256" key="1">
    <source>
        <dbReference type="ARBA" id="ARBA00022723"/>
    </source>
</evidence>
<dbReference type="AlphaFoldDB" id="A0A182IKE8"/>
<protein>
    <submittedName>
        <fullName evidence="5">Uncharacterized protein</fullName>
    </submittedName>
</protein>
<evidence type="ECO:0000256" key="3">
    <source>
        <dbReference type="ARBA" id="ARBA00022833"/>
    </source>
</evidence>
<keyword evidence="2" id="KW-0863">Zinc-finger</keyword>
<proteinExistence type="predicted"/>
<organism evidence="5">
    <name type="scientific">Anopheles atroparvus</name>
    <name type="common">European mosquito</name>
    <dbReference type="NCBI Taxonomy" id="41427"/>
    <lineage>
        <taxon>Eukaryota</taxon>
        <taxon>Metazoa</taxon>
        <taxon>Ecdysozoa</taxon>
        <taxon>Arthropoda</taxon>
        <taxon>Hexapoda</taxon>
        <taxon>Insecta</taxon>
        <taxon>Pterygota</taxon>
        <taxon>Neoptera</taxon>
        <taxon>Endopterygota</taxon>
        <taxon>Diptera</taxon>
        <taxon>Nematocera</taxon>
        <taxon>Culicoidea</taxon>
        <taxon>Culicidae</taxon>
        <taxon>Anophelinae</taxon>
        <taxon>Anopheles</taxon>
    </lineage>
</organism>
<dbReference type="PROSITE" id="PS51800">
    <property type="entry name" value="ZF_CHHC_U11_48K"/>
    <property type="match status" value="1"/>
</dbReference>
<dbReference type="GO" id="GO:0008270">
    <property type="term" value="F:zinc ion binding"/>
    <property type="evidence" value="ECO:0007669"/>
    <property type="project" value="UniProtKB-KW"/>
</dbReference>
<accession>A0A182IKE8</accession>
<keyword evidence="3" id="KW-0862">Zinc</keyword>
<dbReference type="STRING" id="41427.A0A182IKE8"/>
<dbReference type="VEuPathDB" id="VectorBase:AATE000827"/>
<feature type="compositionally biased region" description="Polar residues" evidence="4">
    <location>
        <begin position="58"/>
        <end position="70"/>
    </location>
</feature>
<keyword evidence="1" id="KW-0479">Metal-binding</keyword>
<evidence type="ECO:0000313" key="5">
    <source>
        <dbReference type="EnsemblMetazoa" id="AATE000827-PA.1"/>
    </source>
</evidence>
<evidence type="ECO:0000256" key="4">
    <source>
        <dbReference type="SAM" id="MobiDB-lite"/>
    </source>
</evidence>
<reference evidence="5" key="1">
    <citation type="submission" date="2022-08" db="UniProtKB">
        <authorList>
            <consortium name="EnsemblMetazoa"/>
        </authorList>
    </citation>
    <scope>IDENTIFICATION</scope>
    <source>
        <strain evidence="5">EBRO</strain>
    </source>
</reference>
<dbReference type="EnsemblMetazoa" id="AATE000827-RA">
    <property type="protein sequence ID" value="AATE000827-PA.1"/>
    <property type="gene ID" value="AATE000827"/>
</dbReference>
<evidence type="ECO:0000256" key="2">
    <source>
        <dbReference type="ARBA" id="ARBA00022771"/>
    </source>
</evidence>
<feature type="region of interest" description="Disordered" evidence="4">
    <location>
        <begin position="51"/>
        <end position="74"/>
    </location>
</feature>
<dbReference type="InterPro" id="IPR022776">
    <property type="entry name" value="TRM13/UPF0224_CHHC_Znf_dom"/>
</dbReference>